<dbReference type="GO" id="GO:0005886">
    <property type="term" value="C:plasma membrane"/>
    <property type="evidence" value="ECO:0007669"/>
    <property type="project" value="UniProtKB-SubCell"/>
</dbReference>
<dbReference type="SUPFAM" id="SSF81342">
    <property type="entry name" value="Transmembrane di-heme cytochromes"/>
    <property type="match status" value="1"/>
</dbReference>
<evidence type="ECO:0000256" key="5">
    <source>
        <dbReference type="ARBA" id="ARBA00023136"/>
    </source>
</evidence>
<evidence type="ECO:0000313" key="9">
    <source>
        <dbReference type="EMBL" id="WBM36871.1"/>
    </source>
</evidence>
<dbReference type="GO" id="GO:0009055">
    <property type="term" value="F:electron transfer activity"/>
    <property type="evidence" value="ECO:0007669"/>
    <property type="project" value="InterPro"/>
</dbReference>
<dbReference type="PROSITE" id="PS51257">
    <property type="entry name" value="PROKAR_LIPOPROTEIN"/>
    <property type="match status" value="1"/>
</dbReference>
<evidence type="ECO:0000256" key="6">
    <source>
        <dbReference type="SAM" id="Phobius"/>
    </source>
</evidence>
<dbReference type="AlphaFoldDB" id="A0A0M7DYJ8"/>
<proteinExistence type="predicted"/>
<feature type="transmembrane region" description="Helical" evidence="6">
    <location>
        <begin position="202"/>
        <end position="222"/>
    </location>
</feature>
<dbReference type="InterPro" id="IPR051542">
    <property type="entry name" value="Hydrogenase_cytochrome"/>
</dbReference>
<feature type="transmembrane region" description="Helical" evidence="6">
    <location>
        <begin position="90"/>
        <end position="112"/>
    </location>
</feature>
<dbReference type="EMBL" id="CP096916">
    <property type="protein sequence ID" value="WBM36871.1"/>
    <property type="molecule type" value="Genomic_DNA"/>
</dbReference>
<dbReference type="GO" id="GO:0020037">
    <property type="term" value="F:heme binding"/>
    <property type="evidence" value="ECO:0007669"/>
    <property type="project" value="TreeGrafter"/>
</dbReference>
<organism evidence="8 10">
    <name type="scientific">Alcaligenes faecalis</name>
    <dbReference type="NCBI Taxonomy" id="511"/>
    <lineage>
        <taxon>Bacteria</taxon>
        <taxon>Pseudomonadati</taxon>
        <taxon>Pseudomonadota</taxon>
        <taxon>Betaproteobacteria</taxon>
        <taxon>Burkholderiales</taxon>
        <taxon>Alcaligenaceae</taxon>
        <taxon>Alcaligenes</taxon>
    </lineage>
</organism>
<evidence type="ECO:0000256" key="4">
    <source>
        <dbReference type="ARBA" id="ARBA00022989"/>
    </source>
</evidence>
<dbReference type="KEGG" id="afa:UZ73_02660"/>
<evidence type="ECO:0000256" key="1">
    <source>
        <dbReference type="ARBA" id="ARBA00004651"/>
    </source>
</evidence>
<accession>A0A0M7DYJ8</accession>
<keyword evidence="3 6" id="KW-0812">Transmembrane</keyword>
<evidence type="ECO:0000313" key="10">
    <source>
        <dbReference type="Proteomes" id="UP000245216"/>
    </source>
</evidence>
<dbReference type="EMBL" id="QEXO01000001">
    <property type="protein sequence ID" value="PWE15572.1"/>
    <property type="molecule type" value="Genomic_DNA"/>
</dbReference>
<dbReference type="GO" id="GO:0022904">
    <property type="term" value="P:respiratory electron transport chain"/>
    <property type="evidence" value="ECO:0007669"/>
    <property type="project" value="InterPro"/>
</dbReference>
<evidence type="ECO:0000313" key="11">
    <source>
        <dbReference type="Proteomes" id="UP001211866"/>
    </source>
</evidence>
<name>A0A0M7DYJ8_ALCFA</name>
<reference evidence="8 10" key="1">
    <citation type="submission" date="2018-05" db="EMBL/GenBank/DDBJ databases">
        <title>Genome Sequence of an Efficient Indole-Degrading Bacterium, Alcaligenes sp.YBY.</title>
        <authorList>
            <person name="Yang B."/>
        </authorList>
    </citation>
    <scope>NUCLEOTIDE SEQUENCE [LARGE SCALE GENOMIC DNA]</scope>
    <source>
        <strain evidence="8 10">YBY</strain>
    </source>
</reference>
<evidence type="ECO:0000256" key="3">
    <source>
        <dbReference type="ARBA" id="ARBA00022692"/>
    </source>
</evidence>
<dbReference type="Proteomes" id="UP000245216">
    <property type="component" value="Unassembled WGS sequence"/>
</dbReference>
<dbReference type="Pfam" id="PF01292">
    <property type="entry name" value="Ni_hydr_CYTB"/>
    <property type="match status" value="1"/>
</dbReference>
<dbReference type="OrthoDB" id="196472at2"/>
<dbReference type="InterPro" id="IPR011577">
    <property type="entry name" value="Cyt_b561_bac/Ni-Hgenase"/>
</dbReference>
<evidence type="ECO:0000256" key="2">
    <source>
        <dbReference type="ARBA" id="ARBA00022475"/>
    </source>
</evidence>
<keyword evidence="2" id="KW-1003">Cell membrane</keyword>
<dbReference type="STRING" id="511.UZ73_02660"/>
<evidence type="ECO:0000259" key="7">
    <source>
        <dbReference type="Pfam" id="PF01292"/>
    </source>
</evidence>
<reference evidence="8 10" key="2">
    <citation type="submission" date="2018-05" db="EMBL/GenBank/DDBJ databases">
        <authorList>
            <person name="Lanie J.A."/>
            <person name="Ng W.-L."/>
            <person name="Kazmierczak K.M."/>
            <person name="Andrzejewski T.M."/>
            <person name="Davidsen T.M."/>
            <person name="Wayne K.J."/>
            <person name="Tettelin H."/>
            <person name="Glass J.I."/>
            <person name="Rusch D."/>
            <person name="Podicherti R."/>
            <person name="Tsui H.-C.T."/>
            <person name="Winkler M.E."/>
        </authorList>
    </citation>
    <scope>NUCLEOTIDE SEQUENCE [LARGE SCALE GENOMIC DNA]</scope>
    <source>
        <strain evidence="8 10">YBY</strain>
    </source>
</reference>
<dbReference type="Gene3D" id="1.20.950.20">
    <property type="entry name" value="Transmembrane di-heme cytochromes, Chain C"/>
    <property type="match status" value="1"/>
</dbReference>
<comment type="subcellular location">
    <subcellularLocation>
        <location evidence="1">Cell membrane</location>
        <topology evidence="1">Multi-pass membrane protein</topology>
    </subcellularLocation>
</comment>
<reference evidence="9 11" key="3">
    <citation type="submission" date="2022-05" db="EMBL/GenBank/DDBJ databases">
        <title>Complete sequence of strain NY11312.</title>
        <authorList>
            <person name="Zhou D."/>
        </authorList>
    </citation>
    <scope>NUCLEOTIDE SEQUENCE [LARGE SCALE GENOMIC DNA]</scope>
    <source>
        <strain evidence="9 11">NY11312</strain>
    </source>
</reference>
<dbReference type="InterPro" id="IPR016174">
    <property type="entry name" value="Di-haem_cyt_TM"/>
</dbReference>
<feature type="transmembrane region" description="Helical" evidence="6">
    <location>
        <begin position="150"/>
        <end position="169"/>
    </location>
</feature>
<feature type="transmembrane region" description="Helical" evidence="6">
    <location>
        <begin position="47"/>
        <end position="69"/>
    </location>
</feature>
<protein>
    <submittedName>
        <fullName evidence="9">Cytochrome b/b6 domain-containing protein</fullName>
    </submittedName>
</protein>
<keyword evidence="11" id="KW-1185">Reference proteome</keyword>
<dbReference type="PANTHER" id="PTHR30485:SF2">
    <property type="entry name" value="BLL0597 PROTEIN"/>
    <property type="match status" value="1"/>
</dbReference>
<keyword evidence="5 6" id="KW-0472">Membrane</keyword>
<accession>A0A0S2JMU1</accession>
<feature type="domain" description="Cytochrome b561 bacterial/Ni-hydrogenase" evidence="7">
    <location>
        <begin position="12"/>
        <end position="181"/>
    </location>
</feature>
<keyword evidence="4 6" id="KW-1133">Transmembrane helix</keyword>
<dbReference type="RefSeq" id="WP_042481874.1">
    <property type="nucleotide sequence ID" value="NZ_CAXOJJ010000023.1"/>
</dbReference>
<evidence type="ECO:0000313" key="8">
    <source>
        <dbReference type="EMBL" id="PWE15572.1"/>
    </source>
</evidence>
<dbReference type="PANTHER" id="PTHR30485">
    <property type="entry name" value="NI/FE-HYDROGENASE 1 B-TYPE CYTOCHROME SUBUNIT"/>
    <property type="match status" value="1"/>
</dbReference>
<gene>
    <name evidence="8" type="ORF">DF183_02235</name>
    <name evidence="9" type="ORF">M2J83_13750</name>
</gene>
<feature type="transmembrane region" description="Helical" evidence="6">
    <location>
        <begin position="21"/>
        <end position="41"/>
    </location>
</feature>
<dbReference type="Proteomes" id="UP001211866">
    <property type="component" value="Chromosome"/>
</dbReference>
<sequence>MQASSTRPLLIWDLPTRLFHWLLVISIVGCFVTIKVGGLWMDWHVRFGLLALGLLAFRLVWGLIGGYYSRFSHFLPNPIRSLRYLRDKPAVYPGHNPVGAWSVWIMLIVFGFQAVSGLFANDDIFTSGPLAYLSSDWSKTLTGLHKANEWIMLAIIGLHILAIFLYRVLGGQKLTSVMVKGSMPVPSEQALPASTDTWKTRFLALIVVALIAWGVYWITGLAPAGGGMDDFM</sequence>
<dbReference type="GeneID" id="29370304"/>